<proteinExistence type="predicted"/>
<sequence>SMIHDEVDKWVDLIIAEAFADGKKPTLTELSELFAKTKKQFFGACLQALIEKKYAGELDRDHAPCPKCGKTCKRRRADLKQIVSMQGPSALKRPWFYCVDCSYGFSPLDQVLELSRKKYQFDVQHKATRTSAEVPFTGGSDLFAELTDQPVSDHFMHDTFEAVGAHATLADVIPAADQIAERCGQVSDVAWRPILVVASDGAHVPTRPKARRNEKRGQGRWQEAKGFRIYLLGQDRIVHVASWHQIQNEEQFGRDLSFVASRIAQHDLRIGLLG</sequence>
<dbReference type="Proteomes" id="UP001165427">
    <property type="component" value="Unassembled WGS sequence"/>
</dbReference>
<gene>
    <name evidence="1" type="ORF">MRX98_21600</name>
</gene>
<feature type="non-terminal residue" evidence="1">
    <location>
        <position position="1"/>
    </location>
</feature>
<accession>A0AA41RED9</accession>
<keyword evidence="2" id="KW-1185">Reference proteome</keyword>
<organism evidence="1 2">
    <name type="scientific">Desulfatitalea alkaliphila</name>
    <dbReference type="NCBI Taxonomy" id="2929485"/>
    <lineage>
        <taxon>Bacteria</taxon>
        <taxon>Pseudomonadati</taxon>
        <taxon>Thermodesulfobacteriota</taxon>
        <taxon>Desulfobacteria</taxon>
        <taxon>Desulfobacterales</taxon>
        <taxon>Desulfosarcinaceae</taxon>
        <taxon>Desulfatitalea</taxon>
    </lineage>
</organism>
<evidence type="ECO:0000313" key="1">
    <source>
        <dbReference type="EMBL" id="MCJ8503183.1"/>
    </source>
</evidence>
<dbReference type="AlphaFoldDB" id="A0AA41RED9"/>
<dbReference type="EMBL" id="JALJRB010000060">
    <property type="protein sequence ID" value="MCJ8503183.1"/>
    <property type="molecule type" value="Genomic_DNA"/>
</dbReference>
<reference evidence="1" key="1">
    <citation type="submission" date="2022-04" db="EMBL/GenBank/DDBJ databases">
        <title>Desulfatitalea alkaliphila sp. nov., a novel anaerobic sulfate-reducing bacterium isolated from terrestrial mud volcano, Taman Peninsula, Russia.</title>
        <authorList>
            <person name="Khomyakova M.A."/>
            <person name="Merkel A.Y."/>
            <person name="Slobodkin A.I."/>
        </authorList>
    </citation>
    <scope>NUCLEOTIDE SEQUENCE</scope>
    <source>
        <strain evidence="1">M08but</strain>
    </source>
</reference>
<protein>
    <submittedName>
        <fullName evidence="1">ISKra4 family transposase</fullName>
    </submittedName>
</protein>
<name>A0AA41RED9_9BACT</name>
<comment type="caution">
    <text evidence="1">The sequence shown here is derived from an EMBL/GenBank/DDBJ whole genome shotgun (WGS) entry which is preliminary data.</text>
</comment>
<evidence type="ECO:0000313" key="2">
    <source>
        <dbReference type="Proteomes" id="UP001165427"/>
    </source>
</evidence>